<organism evidence="2 3">
    <name type="scientific">Candidatus Yanofskybacteria bacterium GW2011_GWC2_37_9</name>
    <dbReference type="NCBI Taxonomy" id="1619028"/>
    <lineage>
        <taxon>Bacteria</taxon>
        <taxon>Candidatus Yanofskyibacteriota</taxon>
    </lineage>
</organism>
<gene>
    <name evidence="2" type="ORF">US65_C0049G0010</name>
</gene>
<evidence type="ECO:0000313" key="2">
    <source>
        <dbReference type="EMBL" id="KKQ45768.1"/>
    </source>
</evidence>
<sequence>MIKINLQNNKGFVLLFAVTFSSIVLSIALGVTNIAFREVKFGTNARDTNNAFFAADTGIESVLFSDKDPNTFPMPVNGEKKFNPPPIIGLGSTGLSCAIVSITKDNTNPFKPTTTIISKGYNVGDGSCSSTNPDRIEREIKVTY</sequence>
<keyword evidence="1" id="KW-0472">Membrane</keyword>
<keyword evidence="1" id="KW-0812">Transmembrane</keyword>
<evidence type="ECO:0000256" key="1">
    <source>
        <dbReference type="SAM" id="Phobius"/>
    </source>
</evidence>
<name>A0A0G0HRI4_9BACT</name>
<dbReference type="Proteomes" id="UP000034430">
    <property type="component" value="Unassembled WGS sequence"/>
</dbReference>
<feature type="transmembrane region" description="Helical" evidence="1">
    <location>
        <begin position="12"/>
        <end position="36"/>
    </location>
</feature>
<keyword evidence="1" id="KW-1133">Transmembrane helix</keyword>
<proteinExistence type="predicted"/>
<reference evidence="2 3" key="1">
    <citation type="journal article" date="2015" name="Nature">
        <title>rRNA introns, odd ribosomes, and small enigmatic genomes across a large radiation of phyla.</title>
        <authorList>
            <person name="Brown C.T."/>
            <person name="Hug L.A."/>
            <person name="Thomas B.C."/>
            <person name="Sharon I."/>
            <person name="Castelle C.J."/>
            <person name="Singh A."/>
            <person name="Wilkins M.J."/>
            <person name="Williams K.H."/>
            <person name="Banfield J.F."/>
        </authorList>
    </citation>
    <scope>NUCLEOTIDE SEQUENCE [LARGE SCALE GENOMIC DNA]</scope>
</reference>
<accession>A0A0G0HRI4</accession>
<dbReference type="AlphaFoldDB" id="A0A0G0HRI4"/>
<protein>
    <recommendedName>
        <fullName evidence="4">Type 4 fimbrial biogenesis protein PilX N-terminal domain-containing protein</fullName>
    </recommendedName>
</protein>
<evidence type="ECO:0000313" key="3">
    <source>
        <dbReference type="Proteomes" id="UP000034430"/>
    </source>
</evidence>
<evidence type="ECO:0008006" key="4">
    <source>
        <dbReference type="Google" id="ProtNLM"/>
    </source>
</evidence>
<dbReference type="EMBL" id="LBTU01000049">
    <property type="protein sequence ID" value="KKQ45768.1"/>
    <property type="molecule type" value="Genomic_DNA"/>
</dbReference>
<comment type="caution">
    <text evidence="2">The sequence shown here is derived from an EMBL/GenBank/DDBJ whole genome shotgun (WGS) entry which is preliminary data.</text>
</comment>